<feature type="region of interest" description="Disordered" evidence="12">
    <location>
        <begin position="26"/>
        <end position="61"/>
    </location>
</feature>
<evidence type="ECO:0000256" key="2">
    <source>
        <dbReference type="ARBA" id="ARBA00022448"/>
    </source>
</evidence>
<comment type="subcellular location">
    <subcellularLocation>
        <location evidence="1">Cell outer membrane</location>
        <topology evidence="1">Multi-pass membrane protein</topology>
    </subcellularLocation>
</comment>
<dbReference type="RefSeq" id="WP_344697666.1">
    <property type="nucleotide sequence ID" value="NZ_BAABBM010000001.1"/>
</dbReference>
<dbReference type="SUPFAM" id="SSF56935">
    <property type="entry name" value="Porins"/>
    <property type="match status" value="1"/>
</dbReference>
<evidence type="ECO:0000256" key="8">
    <source>
        <dbReference type="ARBA" id="ARBA00023077"/>
    </source>
</evidence>
<comment type="caution">
    <text evidence="16">The sequence shown here is derived from an EMBL/GenBank/DDBJ whole genome shotgun (WGS) entry which is preliminary data.</text>
</comment>
<comment type="similarity">
    <text evidence="11">Belongs to the TonB-dependent receptor family.</text>
</comment>
<keyword evidence="8 11" id="KW-0798">TonB box</keyword>
<keyword evidence="10" id="KW-0998">Cell outer membrane</keyword>
<evidence type="ECO:0000256" key="5">
    <source>
        <dbReference type="ARBA" id="ARBA00022692"/>
    </source>
</evidence>
<dbReference type="Proteomes" id="UP001500827">
    <property type="component" value="Unassembled WGS sequence"/>
</dbReference>
<evidence type="ECO:0000256" key="4">
    <source>
        <dbReference type="ARBA" id="ARBA00022496"/>
    </source>
</evidence>
<evidence type="ECO:0000256" key="13">
    <source>
        <dbReference type="SAM" id="SignalP"/>
    </source>
</evidence>
<dbReference type="InterPro" id="IPR039426">
    <property type="entry name" value="TonB-dep_rcpt-like"/>
</dbReference>
<dbReference type="PANTHER" id="PTHR32552">
    <property type="entry name" value="FERRICHROME IRON RECEPTOR-RELATED"/>
    <property type="match status" value="1"/>
</dbReference>
<evidence type="ECO:0000256" key="11">
    <source>
        <dbReference type="RuleBase" id="RU003357"/>
    </source>
</evidence>
<protein>
    <submittedName>
        <fullName evidence="16">TonB-dependent receptor</fullName>
    </submittedName>
</protein>
<dbReference type="InterPro" id="IPR000531">
    <property type="entry name" value="Beta-barrel_TonB"/>
</dbReference>
<dbReference type="Gene3D" id="2.40.170.20">
    <property type="entry name" value="TonB-dependent receptor, beta-barrel domain"/>
    <property type="match status" value="2"/>
</dbReference>
<dbReference type="InterPro" id="IPR012910">
    <property type="entry name" value="Plug_dom"/>
</dbReference>
<keyword evidence="17" id="KW-1185">Reference proteome</keyword>
<keyword evidence="3" id="KW-1134">Transmembrane beta strand</keyword>
<evidence type="ECO:0000256" key="1">
    <source>
        <dbReference type="ARBA" id="ARBA00004571"/>
    </source>
</evidence>
<keyword evidence="7" id="KW-0406">Ion transport</keyword>
<evidence type="ECO:0000256" key="9">
    <source>
        <dbReference type="ARBA" id="ARBA00023136"/>
    </source>
</evidence>
<evidence type="ECO:0000256" key="7">
    <source>
        <dbReference type="ARBA" id="ARBA00023065"/>
    </source>
</evidence>
<evidence type="ECO:0000259" key="15">
    <source>
        <dbReference type="Pfam" id="PF07715"/>
    </source>
</evidence>
<feature type="compositionally biased region" description="Polar residues" evidence="12">
    <location>
        <begin position="26"/>
        <end position="45"/>
    </location>
</feature>
<sequence length="879" mass="95845">MTDRKLRALTFGLLASTALATPAFAQDTQPQTTGQSPAPATNATDVTAPPPVVQQKQDGNVADPTEIVITATKREENLQNVPISVQAIGTRRLDQLNISNFEQYTKQLPSVSFQSAQPGVTVVYMRGVATGGDGNHSGSLPSVGSYLDEQPVTTIGGTLDVHIYDIARIESLAGPQGTLYGASSEAGTIRIITNKPELGKTYGRVDGELNSVAHGGVGGKLEGMINLPVAKNIAFRGVAFYQKDAGFIDNIFGTRTYYLPSEGLVPPLTVTNAGLEKKNKNDVDTYGGRAALKVDLDDNWTVTPTFMYQKMKSNGAFFFDPNLGKYKIDRFQDDVRKDRFWQAALTVQGKIANFDVTYAGAYMDRTTYSVQDYADYTDAYDQLYASYGGLAYFPLVDHVTSDAPPYGNYINPQQFIIGTDHFKKMSQELRFASPVDQPFRVIAGLFYQRQSNLIHQDYKVTGLAPEVSVNDHPGTLWLTQQKRVDKDYAAFGEASYDILKNVTLTAGGRYYKFDNSLIGFFGFGRNPGIDPADGRPFSAFPFNAGMSSRTGVAGCYLENGMTLREAYLAGIPIPAFLPAAVSGGPCTNLGVFSNGTVKPKRVKDSGFIYRLNGTWKPRPGVMLYATWSKGFRPGGINRRGEIEPYAADFLINYELGWKTTFGRVRWNGAVYHQRWKKFQFSFLGQNSFTEIHNGKDADINGIETDVNYVAGGLTLNAAMAYTDAKTKGNVCGDFSDTTPGCSLSFNSVPSGSRLPVTPKFKGSATARYTFPAWGDVKAHVQGGIAYKGSALASLRSLQLQSGTFLLVDPNSYLGKIRSSTVVDLFTGLDWPTWNVEAFVTNVFDSTDELSRGVNCGSCTRTLIVPGRPRTIGIRAGMKF</sequence>
<evidence type="ECO:0000313" key="17">
    <source>
        <dbReference type="Proteomes" id="UP001500827"/>
    </source>
</evidence>
<organism evidence="16 17">
    <name type="scientific">Sphingomonas limnosediminicola</name>
    <dbReference type="NCBI Taxonomy" id="940133"/>
    <lineage>
        <taxon>Bacteria</taxon>
        <taxon>Pseudomonadati</taxon>
        <taxon>Pseudomonadota</taxon>
        <taxon>Alphaproteobacteria</taxon>
        <taxon>Sphingomonadales</taxon>
        <taxon>Sphingomonadaceae</taxon>
        <taxon>Sphingomonas</taxon>
    </lineage>
</organism>
<keyword evidence="5" id="KW-0812">Transmembrane</keyword>
<evidence type="ECO:0000313" key="16">
    <source>
        <dbReference type="EMBL" id="GAA3885329.1"/>
    </source>
</evidence>
<evidence type="ECO:0000259" key="14">
    <source>
        <dbReference type="Pfam" id="PF00593"/>
    </source>
</evidence>
<feature type="domain" description="TonB-dependent receptor-like beta-barrel" evidence="14">
    <location>
        <begin position="308"/>
        <end position="842"/>
    </location>
</feature>
<dbReference type="Pfam" id="PF00593">
    <property type="entry name" value="TonB_dep_Rec_b-barrel"/>
    <property type="match status" value="1"/>
</dbReference>
<keyword evidence="13" id="KW-0732">Signal</keyword>
<keyword evidence="16" id="KW-0675">Receptor</keyword>
<dbReference type="Pfam" id="PF07715">
    <property type="entry name" value="Plug"/>
    <property type="match status" value="1"/>
</dbReference>
<evidence type="ECO:0000256" key="6">
    <source>
        <dbReference type="ARBA" id="ARBA00023004"/>
    </source>
</evidence>
<proteinExistence type="inferred from homology"/>
<keyword evidence="6" id="KW-0408">Iron</keyword>
<dbReference type="PANTHER" id="PTHR32552:SF81">
    <property type="entry name" value="TONB-DEPENDENT OUTER MEMBRANE RECEPTOR"/>
    <property type="match status" value="1"/>
</dbReference>
<feature type="chain" id="PRO_5045161751" evidence="13">
    <location>
        <begin position="26"/>
        <end position="879"/>
    </location>
</feature>
<evidence type="ECO:0000256" key="12">
    <source>
        <dbReference type="SAM" id="MobiDB-lite"/>
    </source>
</evidence>
<feature type="domain" description="TonB-dependent receptor plug" evidence="15">
    <location>
        <begin position="78"/>
        <end position="188"/>
    </location>
</feature>
<reference evidence="17" key="1">
    <citation type="journal article" date="2019" name="Int. J. Syst. Evol. Microbiol.">
        <title>The Global Catalogue of Microorganisms (GCM) 10K type strain sequencing project: providing services to taxonomists for standard genome sequencing and annotation.</title>
        <authorList>
            <consortium name="The Broad Institute Genomics Platform"/>
            <consortium name="The Broad Institute Genome Sequencing Center for Infectious Disease"/>
            <person name="Wu L."/>
            <person name="Ma J."/>
        </authorList>
    </citation>
    <scope>NUCLEOTIDE SEQUENCE [LARGE SCALE GENOMIC DNA]</scope>
    <source>
        <strain evidence="17">JCM 17543</strain>
    </source>
</reference>
<keyword evidence="9 11" id="KW-0472">Membrane</keyword>
<keyword evidence="2" id="KW-0813">Transport</keyword>
<keyword evidence="4" id="KW-0410">Iron transport</keyword>
<accession>A0ABP7KQ74</accession>
<feature type="signal peptide" evidence="13">
    <location>
        <begin position="1"/>
        <end position="25"/>
    </location>
</feature>
<name>A0ABP7KQ74_9SPHN</name>
<dbReference type="InterPro" id="IPR036942">
    <property type="entry name" value="Beta-barrel_TonB_sf"/>
</dbReference>
<evidence type="ECO:0000256" key="10">
    <source>
        <dbReference type="ARBA" id="ARBA00023237"/>
    </source>
</evidence>
<dbReference type="EMBL" id="BAABBM010000001">
    <property type="protein sequence ID" value="GAA3885329.1"/>
    <property type="molecule type" value="Genomic_DNA"/>
</dbReference>
<gene>
    <name evidence="16" type="ORF">GCM10022276_00280</name>
</gene>
<evidence type="ECO:0000256" key="3">
    <source>
        <dbReference type="ARBA" id="ARBA00022452"/>
    </source>
</evidence>